<dbReference type="EMBL" id="CP001618">
    <property type="protein sequence ID" value="ACQ81610.1"/>
    <property type="molecule type" value="Genomic_DNA"/>
</dbReference>
<dbReference type="RefSeq" id="WP_015883847.1">
    <property type="nucleotide sequence ID" value="NC_012669.1"/>
</dbReference>
<keyword evidence="2" id="KW-1185">Reference proteome</keyword>
<dbReference type="HOGENOM" id="CLU_1217901_0_0_11"/>
<dbReference type="OrthoDB" id="5177981at2"/>
<gene>
    <name evidence="1" type="ordered locus">Bcav_3368</name>
</gene>
<protein>
    <submittedName>
        <fullName evidence="1">Uncharacterized protein</fullName>
    </submittedName>
</protein>
<dbReference type="Proteomes" id="UP000007962">
    <property type="component" value="Chromosome"/>
</dbReference>
<evidence type="ECO:0000313" key="2">
    <source>
        <dbReference type="Proteomes" id="UP000007962"/>
    </source>
</evidence>
<reference evidence="1 2" key="1">
    <citation type="journal article" date="2009" name="Stand. Genomic Sci.">
        <title>Complete genome sequence of Beutenbergia cavernae type strain (HKI 0122).</title>
        <authorList>
            <person name="Land M."/>
            <person name="Pukall R."/>
            <person name="Abt B."/>
            <person name="Goker M."/>
            <person name="Rohde M."/>
            <person name="Glavina Del Rio T."/>
            <person name="Tice H."/>
            <person name="Copeland A."/>
            <person name="Cheng J.F."/>
            <person name="Lucas S."/>
            <person name="Chen F."/>
            <person name="Nolan M."/>
            <person name="Bruce D."/>
            <person name="Goodwin L."/>
            <person name="Pitluck S."/>
            <person name="Ivanova N."/>
            <person name="Mavromatis K."/>
            <person name="Ovchinnikova G."/>
            <person name="Pati A."/>
            <person name="Chen A."/>
            <person name="Palaniappan K."/>
            <person name="Hauser L."/>
            <person name="Chang Y.J."/>
            <person name="Jefferies C.C."/>
            <person name="Saunders E."/>
            <person name="Brettin T."/>
            <person name="Detter J.C."/>
            <person name="Han C."/>
            <person name="Chain P."/>
            <person name="Bristow J."/>
            <person name="Eisen J.A."/>
            <person name="Markowitz V."/>
            <person name="Hugenholtz P."/>
            <person name="Kyrpides N.C."/>
            <person name="Klenk H.P."/>
            <person name="Lapidus A."/>
        </authorList>
    </citation>
    <scope>NUCLEOTIDE SEQUENCE [LARGE SCALE GENOMIC DNA]</scope>
    <source>
        <strain evidence="2">ATCC BAA-8 / DSM 12333 / NBRC 16432</strain>
    </source>
</reference>
<organism evidence="1 2">
    <name type="scientific">Beutenbergia cavernae (strain ATCC BAA-8 / DSM 12333 / CCUG 43141 / JCM 11478 / NBRC 16432 / NCIMB 13614 / HKI 0122)</name>
    <dbReference type="NCBI Taxonomy" id="471853"/>
    <lineage>
        <taxon>Bacteria</taxon>
        <taxon>Bacillati</taxon>
        <taxon>Actinomycetota</taxon>
        <taxon>Actinomycetes</taxon>
        <taxon>Micrococcales</taxon>
        <taxon>Beutenbergiaceae</taxon>
        <taxon>Beutenbergia</taxon>
    </lineage>
</organism>
<dbReference type="AlphaFoldDB" id="C5C1K0"/>
<proteinExistence type="predicted"/>
<name>C5C1K0_BEUC1</name>
<evidence type="ECO:0000313" key="1">
    <source>
        <dbReference type="EMBL" id="ACQ81610.1"/>
    </source>
</evidence>
<sequence length="227" mass="24777">METRVGKHVFVYGTQRYFRGNAPAVTLGSWGEKKDPIGAKAYLAAEGRIAPSLLRGHVRRINRARIDWSRQTEADYEAQGEVKYFEYGATAAMTADYGKAKSAQLELLHFVVEASPLKRILNTEADHARKELDKEGNDGRVVDGVWVVVSGQIAESFSAAGTSAGSVVAEIVDGLGLTVTSTKGGGRDEDALVTLEPKTVFAYSMQKVRKWKNGLVEDFEDDFKGMG</sequence>
<dbReference type="eggNOG" id="ENOG5033JW7">
    <property type="taxonomic scope" value="Bacteria"/>
</dbReference>
<dbReference type="KEGG" id="bcv:Bcav_3368"/>
<accession>C5C1K0</accession>